<evidence type="ECO:0000313" key="2">
    <source>
        <dbReference type="Proteomes" id="UP001165289"/>
    </source>
</evidence>
<dbReference type="EMBL" id="JAKMXF010000303">
    <property type="protein sequence ID" value="KAI6651463.1"/>
    <property type="molecule type" value="Genomic_DNA"/>
</dbReference>
<reference evidence="1 2" key="1">
    <citation type="journal article" date="2023" name="BMC Biol.">
        <title>The compact genome of the sponge Oopsacas minuta (Hexactinellida) is lacking key metazoan core genes.</title>
        <authorList>
            <person name="Santini S."/>
            <person name="Schenkelaars Q."/>
            <person name="Jourda C."/>
            <person name="Duchesne M."/>
            <person name="Belahbib H."/>
            <person name="Rocher C."/>
            <person name="Selva M."/>
            <person name="Riesgo A."/>
            <person name="Vervoort M."/>
            <person name="Leys S.P."/>
            <person name="Kodjabachian L."/>
            <person name="Le Bivic A."/>
            <person name="Borchiellini C."/>
            <person name="Claverie J.M."/>
            <person name="Renard E."/>
        </authorList>
    </citation>
    <scope>NUCLEOTIDE SEQUENCE [LARGE SCALE GENOMIC DNA]</scope>
    <source>
        <strain evidence="1">SPO-2</strain>
    </source>
</reference>
<gene>
    <name evidence="1" type="ORF">LOD99_5071</name>
</gene>
<proteinExistence type="predicted"/>
<evidence type="ECO:0000313" key="1">
    <source>
        <dbReference type="EMBL" id="KAI6651463.1"/>
    </source>
</evidence>
<name>A0AAV7JR42_9METZ</name>
<accession>A0AAV7JR42</accession>
<comment type="caution">
    <text evidence="1">The sequence shown here is derived from an EMBL/GenBank/DDBJ whole genome shotgun (WGS) entry which is preliminary data.</text>
</comment>
<keyword evidence="2" id="KW-1185">Reference proteome</keyword>
<sequence length="322" mass="36098">MAMSTKLTSDIQKLYEIDRATPIRLTKLTHTAVFPKPLQRQSVPLTCQVFNDKTVAALKTFKGSLGISKGTIILTQTMSEWFKIMNVKDRFSAIRLRDESRQPWTADCTSFTRLEEACQIISTCAWQGGGGRKLKLTKQTAEAFTVSIRNNVDAAKLLLVDKDFDYVLPAIFADEAFEKFFGQARQRRSGNFYIDDILLHKVVYLAGYLVYNYGDTSSMEEIIGDEDGNEVSSEFLDNLNRSGLCVPTMSTVFFVPNAYNLHDQTKLRCCFHFVELLSFVDAPLAGNKAACTTLANILLKAHVLNVSDKEKSGMPQEARQAL</sequence>
<protein>
    <submittedName>
        <fullName evidence="1">Uncharacterized protein</fullName>
    </submittedName>
</protein>
<dbReference type="Proteomes" id="UP001165289">
    <property type="component" value="Unassembled WGS sequence"/>
</dbReference>
<dbReference type="AlphaFoldDB" id="A0AAV7JR42"/>
<organism evidence="1 2">
    <name type="scientific">Oopsacas minuta</name>
    <dbReference type="NCBI Taxonomy" id="111878"/>
    <lineage>
        <taxon>Eukaryota</taxon>
        <taxon>Metazoa</taxon>
        <taxon>Porifera</taxon>
        <taxon>Hexactinellida</taxon>
        <taxon>Hexasterophora</taxon>
        <taxon>Lyssacinosida</taxon>
        <taxon>Leucopsacidae</taxon>
        <taxon>Oopsacas</taxon>
    </lineage>
</organism>